<dbReference type="GO" id="GO:0030246">
    <property type="term" value="F:carbohydrate binding"/>
    <property type="evidence" value="ECO:0007669"/>
    <property type="project" value="UniProtKB-KW"/>
</dbReference>
<evidence type="ECO:0000259" key="3">
    <source>
        <dbReference type="PROSITE" id="PS50041"/>
    </source>
</evidence>
<organism evidence="4 5">
    <name type="scientific">Esox lucius</name>
    <name type="common">Northern pike</name>
    <dbReference type="NCBI Taxonomy" id="8010"/>
    <lineage>
        <taxon>Eukaryota</taxon>
        <taxon>Metazoa</taxon>
        <taxon>Chordata</taxon>
        <taxon>Craniata</taxon>
        <taxon>Vertebrata</taxon>
        <taxon>Euteleostomi</taxon>
        <taxon>Actinopterygii</taxon>
        <taxon>Neopterygii</taxon>
        <taxon>Teleostei</taxon>
        <taxon>Protacanthopterygii</taxon>
        <taxon>Esociformes</taxon>
        <taxon>Esocidae</taxon>
        <taxon>Esox</taxon>
    </lineage>
</organism>
<accession>A0A3P8ZLU2</accession>
<evidence type="ECO:0000256" key="1">
    <source>
        <dbReference type="ARBA" id="ARBA00022734"/>
    </source>
</evidence>
<reference evidence="5" key="1">
    <citation type="journal article" date="2014" name="PLoS ONE">
        <title>The genome and linkage map of the northern pike (Esox lucius): conserved synteny revealed between the salmonid sister group and the Neoteleostei.</title>
        <authorList>
            <person name="Rondeau E.B."/>
            <person name="Minkley D.R."/>
            <person name="Leong J.S."/>
            <person name="Messmer A.M."/>
            <person name="Jantzen J.R."/>
            <person name="von Schalburg K.R."/>
            <person name="Lemon C."/>
            <person name="Bird N.H."/>
            <person name="Koop B.F."/>
        </authorList>
    </citation>
    <scope>NUCLEOTIDE SEQUENCE</scope>
</reference>
<keyword evidence="2" id="KW-0175">Coiled coil</keyword>
<proteinExistence type="predicted"/>
<dbReference type="InterPro" id="IPR033989">
    <property type="entry name" value="CD209-like_CTLD"/>
</dbReference>
<dbReference type="Proteomes" id="UP000265140">
    <property type="component" value="Chromosome 3"/>
</dbReference>
<sequence>YTESQIKQSKMEMSEYIYGNVDIILDENRNRRAESENDHIYDDPHMSQDSGGNIWEEVPSMGRPGVDSSGMDISGRRSSRQATVCWVLLCVLLLNMTKEKNQLKTSYTNLIKERDQLETSYNNLTKERNQIKRERDELQKIFSAFKQAGTAGWTPFQSSWYYISSEVKSWEHSRQDCMNRGADLVIINNIREQTFLTKLKKSLWIGLTDKDIEGTWKWVDGTPLTTAYWMTKQPDNFKEEEHCGEIHNNNNVLNWNDMLCATKLNWICEQET</sequence>
<dbReference type="SMART" id="SM00034">
    <property type="entry name" value="CLECT"/>
    <property type="match status" value="1"/>
</dbReference>
<reference evidence="4" key="3">
    <citation type="submission" date="2025-08" db="UniProtKB">
        <authorList>
            <consortium name="Ensembl"/>
        </authorList>
    </citation>
    <scope>IDENTIFICATION</scope>
</reference>
<feature type="domain" description="C-type lectin" evidence="3">
    <location>
        <begin position="156"/>
        <end position="269"/>
    </location>
</feature>
<keyword evidence="5" id="KW-1185">Reference proteome</keyword>
<reference evidence="4" key="2">
    <citation type="submission" date="2020-02" db="EMBL/GenBank/DDBJ databases">
        <title>Esox lucius (northern pike) genome, fEsoLuc1, primary haplotype.</title>
        <authorList>
            <person name="Myers G."/>
            <person name="Karagic N."/>
            <person name="Meyer A."/>
            <person name="Pippel M."/>
            <person name="Reichard M."/>
            <person name="Winkler S."/>
            <person name="Tracey A."/>
            <person name="Sims Y."/>
            <person name="Howe K."/>
            <person name="Rhie A."/>
            <person name="Formenti G."/>
            <person name="Durbin R."/>
            <person name="Fedrigo O."/>
            <person name="Jarvis E.D."/>
        </authorList>
    </citation>
    <scope>NUCLEOTIDE SEQUENCE [LARGE SCALE GENOMIC DNA]</scope>
</reference>
<dbReference type="InterPro" id="IPR016187">
    <property type="entry name" value="CTDL_fold"/>
</dbReference>
<dbReference type="Gene3D" id="3.10.100.10">
    <property type="entry name" value="Mannose-Binding Protein A, subunit A"/>
    <property type="match status" value="1"/>
</dbReference>
<gene>
    <name evidence="4" type="primary">FGB</name>
</gene>
<reference evidence="4" key="4">
    <citation type="submission" date="2025-09" db="UniProtKB">
        <authorList>
            <consortium name="Ensembl"/>
        </authorList>
    </citation>
    <scope>IDENTIFICATION</scope>
</reference>
<dbReference type="Ensembl" id="ENSELUT00000009916.3">
    <property type="protein sequence ID" value="ENSELUP00000029804.3"/>
    <property type="gene ID" value="ENSELUG00000006840.3"/>
</dbReference>
<dbReference type="InterPro" id="IPR001304">
    <property type="entry name" value="C-type_lectin-like"/>
</dbReference>
<name>A0A3P8ZLU2_ESOLU</name>
<evidence type="ECO:0000313" key="4">
    <source>
        <dbReference type="Ensembl" id="ENSELUP00000029804.3"/>
    </source>
</evidence>
<dbReference type="InterPro" id="IPR016186">
    <property type="entry name" value="C-type_lectin-like/link_sf"/>
</dbReference>
<dbReference type="InterPro" id="IPR050111">
    <property type="entry name" value="C-type_lectin/snaclec_domain"/>
</dbReference>
<dbReference type="InParanoid" id="A0A3P8ZLU2"/>
<evidence type="ECO:0000256" key="2">
    <source>
        <dbReference type="SAM" id="Coils"/>
    </source>
</evidence>
<dbReference type="AlphaFoldDB" id="A0A3P8ZLU2"/>
<feature type="coiled-coil region" evidence="2">
    <location>
        <begin position="93"/>
        <end position="141"/>
    </location>
</feature>
<keyword evidence="1" id="KW-0430">Lectin</keyword>
<dbReference type="CDD" id="cd03590">
    <property type="entry name" value="CLECT_DC-SIGN_like"/>
    <property type="match status" value="1"/>
</dbReference>
<dbReference type="PROSITE" id="PS50041">
    <property type="entry name" value="C_TYPE_LECTIN_2"/>
    <property type="match status" value="1"/>
</dbReference>
<evidence type="ECO:0000313" key="5">
    <source>
        <dbReference type="Proteomes" id="UP000265140"/>
    </source>
</evidence>
<protein>
    <recommendedName>
        <fullName evidence="3">C-type lectin domain-containing protein</fullName>
    </recommendedName>
</protein>
<dbReference type="GeneTree" id="ENSGT01020000230338"/>
<dbReference type="OMA" id="ESENDHI"/>
<dbReference type="Gene3D" id="1.20.5.400">
    <property type="match status" value="1"/>
</dbReference>
<dbReference type="Pfam" id="PF00059">
    <property type="entry name" value="Lectin_C"/>
    <property type="match status" value="1"/>
</dbReference>
<dbReference type="SUPFAM" id="SSF56436">
    <property type="entry name" value="C-type lectin-like"/>
    <property type="match status" value="1"/>
</dbReference>
<dbReference type="PANTHER" id="PTHR22803">
    <property type="entry name" value="MANNOSE, PHOSPHOLIPASE, LECTIN RECEPTOR RELATED"/>
    <property type="match status" value="1"/>
</dbReference>